<evidence type="ECO:0000256" key="2">
    <source>
        <dbReference type="ARBA" id="ARBA00008889"/>
    </source>
</evidence>
<dbReference type="InterPro" id="IPR043164">
    <property type="entry name" value="Ribosomal_uL10-like_insert_sf"/>
</dbReference>
<gene>
    <name evidence="3" type="ORF">MKW98_019573</name>
</gene>
<sequence>MKKYFRKYRFDEKSFHEDIQSYDSLYVFCVSFAKLESPMYKDFMESLDNHRENYKVYFARNKALAYSVGLVKELTPEQQNLKPGDILSLYPYQLSLFALQMLDNDNYGVLLTNKTEDEGLSKFGEYREFDFINAGSTPMETLAFEKDGIVMPLTSVSNAKKLCPKLKKLGMPVELSGQDLKLTERFVVCEVKKRVTENAAKILVCLLTFWFLQTLKCIKAFCRSRASATFGCLA</sequence>
<accession>A0AAD4X9N6</accession>
<dbReference type="Proteomes" id="UP001202328">
    <property type="component" value="Unassembled WGS sequence"/>
</dbReference>
<dbReference type="GO" id="GO:0042273">
    <property type="term" value="P:ribosomal large subunit biogenesis"/>
    <property type="evidence" value="ECO:0007669"/>
    <property type="project" value="TreeGrafter"/>
</dbReference>
<dbReference type="Gene3D" id="3.90.105.20">
    <property type="match status" value="1"/>
</dbReference>
<dbReference type="GO" id="GO:0000956">
    <property type="term" value="P:nuclear-transcribed mRNA catabolic process"/>
    <property type="evidence" value="ECO:0007669"/>
    <property type="project" value="TreeGrafter"/>
</dbReference>
<dbReference type="AlphaFoldDB" id="A0AAD4X9N6"/>
<dbReference type="InterPro" id="IPR043141">
    <property type="entry name" value="Ribosomal_uL10-like_sf"/>
</dbReference>
<dbReference type="Gene3D" id="3.30.70.1730">
    <property type="match status" value="1"/>
</dbReference>
<dbReference type="GO" id="GO:0030687">
    <property type="term" value="C:preribosome, large subunit precursor"/>
    <property type="evidence" value="ECO:0007669"/>
    <property type="project" value="TreeGrafter"/>
</dbReference>
<organism evidence="3 4">
    <name type="scientific">Papaver atlanticum</name>
    <dbReference type="NCBI Taxonomy" id="357466"/>
    <lineage>
        <taxon>Eukaryota</taxon>
        <taxon>Viridiplantae</taxon>
        <taxon>Streptophyta</taxon>
        <taxon>Embryophyta</taxon>
        <taxon>Tracheophyta</taxon>
        <taxon>Spermatophyta</taxon>
        <taxon>Magnoliopsida</taxon>
        <taxon>Ranunculales</taxon>
        <taxon>Papaveraceae</taxon>
        <taxon>Papaveroideae</taxon>
        <taxon>Papaver</taxon>
    </lineage>
</organism>
<dbReference type="PANTHER" id="PTHR45841:SF1">
    <property type="entry name" value="MRNA TURNOVER PROTEIN 4 HOMOLOG"/>
    <property type="match status" value="1"/>
</dbReference>
<dbReference type="EMBL" id="JAJJMB010012638">
    <property type="protein sequence ID" value="KAI3875000.1"/>
    <property type="molecule type" value="Genomic_DNA"/>
</dbReference>
<keyword evidence="4" id="KW-1185">Reference proteome</keyword>
<evidence type="ECO:0000256" key="1">
    <source>
        <dbReference type="ARBA" id="ARBA00002200"/>
    </source>
</evidence>
<dbReference type="GO" id="GO:0003723">
    <property type="term" value="F:RNA binding"/>
    <property type="evidence" value="ECO:0007669"/>
    <property type="project" value="TreeGrafter"/>
</dbReference>
<dbReference type="InterPro" id="IPR051742">
    <property type="entry name" value="Ribosome_Assembly_uL10"/>
</dbReference>
<evidence type="ECO:0000313" key="3">
    <source>
        <dbReference type="EMBL" id="KAI3875000.1"/>
    </source>
</evidence>
<comment type="similarity">
    <text evidence="2">Belongs to the universal ribosomal protein uL10 family.</text>
</comment>
<dbReference type="GO" id="GO:0006364">
    <property type="term" value="P:rRNA processing"/>
    <property type="evidence" value="ECO:0007669"/>
    <property type="project" value="TreeGrafter"/>
</dbReference>
<reference evidence="3" key="1">
    <citation type="submission" date="2022-04" db="EMBL/GenBank/DDBJ databases">
        <title>A functionally conserved STORR gene fusion in Papaver species that diverged 16.8 million years ago.</title>
        <authorList>
            <person name="Catania T."/>
        </authorList>
    </citation>
    <scope>NUCLEOTIDE SEQUENCE</scope>
    <source>
        <strain evidence="3">S-188037</strain>
    </source>
</reference>
<dbReference type="GO" id="GO:0005730">
    <property type="term" value="C:nucleolus"/>
    <property type="evidence" value="ECO:0007669"/>
    <property type="project" value="TreeGrafter"/>
</dbReference>
<evidence type="ECO:0000313" key="4">
    <source>
        <dbReference type="Proteomes" id="UP001202328"/>
    </source>
</evidence>
<dbReference type="PANTHER" id="PTHR45841">
    <property type="entry name" value="MRNA TURNOVER PROTEIN 4 MRTO4"/>
    <property type="match status" value="1"/>
</dbReference>
<name>A0AAD4X9N6_9MAGN</name>
<comment type="function">
    <text evidence="1">Ribosomal protein P0 is the functional equivalent of E.coli protein L10.</text>
</comment>
<comment type="caution">
    <text evidence="3">The sequence shown here is derived from an EMBL/GenBank/DDBJ whole genome shotgun (WGS) entry which is preliminary data.</text>
</comment>
<protein>
    <submittedName>
        <fullName evidence="3">Uncharacterized protein</fullName>
    </submittedName>
</protein>
<proteinExistence type="inferred from homology"/>